<sequence>MADDQKENGQETEEAKPLTLFEEKMKGLLDELDELLEQVGGDYGPILMEELQNRLESIVKNFNDEVHTLFTDSFNKWRTTDSQLREFVKGDVKVPKPKKTQKKPKEAPTPEFIKNVEFGPVRPK</sequence>
<feature type="region of interest" description="Disordered" evidence="1">
    <location>
        <begin position="90"/>
        <end position="124"/>
    </location>
</feature>
<organism evidence="2">
    <name type="scientific">marine metagenome</name>
    <dbReference type="NCBI Taxonomy" id="408172"/>
    <lineage>
        <taxon>unclassified sequences</taxon>
        <taxon>metagenomes</taxon>
        <taxon>ecological metagenomes</taxon>
    </lineage>
</organism>
<dbReference type="EMBL" id="UINC01172916">
    <property type="protein sequence ID" value="SVD78236.1"/>
    <property type="molecule type" value="Genomic_DNA"/>
</dbReference>
<evidence type="ECO:0000256" key="1">
    <source>
        <dbReference type="SAM" id="MobiDB-lite"/>
    </source>
</evidence>
<protein>
    <submittedName>
        <fullName evidence="2">Uncharacterized protein</fullName>
    </submittedName>
</protein>
<evidence type="ECO:0000313" key="2">
    <source>
        <dbReference type="EMBL" id="SVD78236.1"/>
    </source>
</evidence>
<proteinExistence type="predicted"/>
<accession>A0A382Y4K8</accession>
<name>A0A382Y4K8_9ZZZZ</name>
<dbReference type="AlphaFoldDB" id="A0A382Y4K8"/>
<reference evidence="2" key="1">
    <citation type="submission" date="2018-05" db="EMBL/GenBank/DDBJ databases">
        <authorList>
            <person name="Lanie J.A."/>
            <person name="Ng W.-L."/>
            <person name="Kazmierczak K.M."/>
            <person name="Andrzejewski T.M."/>
            <person name="Davidsen T.M."/>
            <person name="Wayne K.J."/>
            <person name="Tettelin H."/>
            <person name="Glass J.I."/>
            <person name="Rusch D."/>
            <person name="Podicherti R."/>
            <person name="Tsui H.-C.T."/>
            <person name="Winkler M.E."/>
        </authorList>
    </citation>
    <scope>NUCLEOTIDE SEQUENCE</scope>
</reference>
<gene>
    <name evidence="2" type="ORF">METZ01_LOCUS431090</name>
</gene>